<name>A0A1N6E858_9BACT</name>
<evidence type="ECO:0000256" key="8">
    <source>
        <dbReference type="ARBA" id="ARBA00022989"/>
    </source>
</evidence>
<evidence type="ECO:0000256" key="6">
    <source>
        <dbReference type="ARBA" id="ARBA00022692"/>
    </source>
</evidence>
<dbReference type="Pfam" id="PF00512">
    <property type="entry name" value="HisKA"/>
    <property type="match status" value="1"/>
</dbReference>
<keyword evidence="8 11" id="KW-1133">Transmembrane helix</keyword>
<dbReference type="SMART" id="SM00388">
    <property type="entry name" value="HisKA"/>
    <property type="match status" value="1"/>
</dbReference>
<evidence type="ECO:0000256" key="7">
    <source>
        <dbReference type="ARBA" id="ARBA00022777"/>
    </source>
</evidence>
<feature type="domain" description="HAMP" evidence="13">
    <location>
        <begin position="187"/>
        <end position="240"/>
    </location>
</feature>
<dbReference type="PANTHER" id="PTHR45436:SF8">
    <property type="entry name" value="HISTIDINE KINASE"/>
    <property type="match status" value="1"/>
</dbReference>
<keyword evidence="4" id="KW-0597">Phosphoprotein</keyword>
<evidence type="ECO:0000256" key="11">
    <source>
        <dbReference type="SAM" id="Phobius"/>
    </source>
</evidence>
<dbReference type="InterPro" id="IPR050428">
    <property type="entry name" value="TCS_sensor_his_kinase"/>
</dbReference>
<proteinExistence type="predicted"/>
<dbReference type="InterPro" id="IPR004358">
    <property type="entry name" value="Sig_transdc_His_kin-like_C"/>
</dbReference>
<feature type="transmembrane region" description="Helical" evidence="11">
    <location>
        <begin position="165"/>
        <end position="190"/>
    </location>
</feature>
<dbReference type="InterPro" id="IPR036890">
    <property type="entry name" value="HATPase_C_sf"/>
</dbReference>
<evidence type="ECO:0000256" key="3">
    <source>
        <dbReference type="ARBA" id="ARBA00012438"/>
    </source>
</evidence>
<dbReference type="Pfam" id="PF02518">
    <property type="entry name" value="HATPase_c"/>
    <property type="match status" value="1"/>
</dbReference>
<reference evidence="15" key="1">
    <citation type="submission" date="2016-11" db="EMBL/GenBank/DDBJ databases">
        <authorList>
            <person name="Varghese N."/>
            <person name="Submissions S."/>
        </authorList>
    </citation>
    <scope>NUCLEOTIDE SEQUENCE [LARGE SCALE GENOMIC DNA]</scope>
    <source>
        <strain evidence="15">DSM 17456</strain>
    </source>
</reference>
<dbReference type="Gene3D" id="1.10.287.130">
    <property type="match status" value="1"/>
</dbReference>
<dbReference type="Gene3D" id="3.30.565.10">
    <property type="entry name" value="Histidine kinase-like ATPase, C-terminal domain"/>
    <property type="match status" value="1"/>
</dbReference>
<dbReference type="AlphaFoldDB" id="A0A1N6E858"/>
<dbReference type="CDD" id="cd00082">
    <property type="entry name" value="HisKA"/>
    <property type="match status" value="1"/>
</dbReference>
<dbReference type="Pfam" id="PF00672">
    <property type="entry name" value="HAMP"/>
    <property type="match status" value="1"/>
</dbReference>
<dbReference type="InterPro" id="IPR003594">
    <property type="entry name" value="HATPase_dom"/>
</dbReference>
<evidence type="ECO:0000259" key="12">
    <source>
        <dbReference type="PROSITE" id="PS50109"/>
    </source>
</evidence>
<evidence type="ECO:0000256" key="10">
    <source>
        <dbReference type="ARBA" id="ARBA00023136"/>
    </source>
</evidence>
<evidence type="ECO:0000313" key="15">
    <source>
        <dbReference type="Proteomes" id="UP000184694"/>
    </source>
</evidence>
<accession>A0A1N6E858</accession>
<dbReference type="SUPFAM" id="SSF158472">
    <property type="entry name" value="HAMP domain-like"/>
    <property type="match status" value="1"/>
</dbReference>
<dbReference type="CDD" id="cd06225">
    <property type="entry name" value="HAMP"/>
    <property type="match status" value="1"/>
</dbReference>
<feature type="transmembrane region" description="Helical" evidence="11">
    <location>
        <begin position="15"/>
        <end position="37"/>
    </location>
</feature>
<dbReference type="InterPro" id="IPR005467">
    <property type="entry name" value="His_kinase_dom"/>
</dbReference>
<dbReference type="PANTHER" id="PTHR45436">
    <property type="entry name" value="SENSOR HISTIDINE KINASE YKOH"/>
    <property type="match status" value="1"/>
</dbReference>
<evidence type="ECO:0000256" key="4">
    <source>
        <dbReference type="ARBA" id="ARBA00022553"/>
    </source>
</evidence>
<dbReference type="InterPro" id="IPR036097">
    <property type="entry name" value="HisK_dim/P_sf"/>
</dbReference>
<gene>
    <name evidence="14" type="ORF">SAMN02745161_0784</name>
</gene>
<dbReference type="GO" id="GO:0005886">
    <property type="term" value="C:plasma membrane"/>
    <property type="evidence" value="ECO:0007669"/>
    <property type="project" value="TreeGrafter"/>
</dbReference>
<dbReference type="InterPro" id="IPR003661">
    <property type="entry name" value="HisK_dim/P_dom"/>
</dbReference>
<dbReference type="Gene3D" id="6.10.340.10">
    <property type="match status" value="1"/>
</dbReference>
<evidence type="ECO:0000256" key="2">
    <source>
        <dbReference type="ARBA" id="ARBA00004370"/>
    </source>
</evidence>
<protein>
    <recommendedName>
        <fullName evidence="3">histidine kinase</fullName>
        <ecNumber evidence="3">2.7.13.3</ecNumber>
    </recommendedName>
</protein>
<evidence type="ECO:0000256" key="1">
    <source>
        <dbReference type="ARBA" id="ARBA00000085"/>
    </source>
</evidence>
<keyword evidence="5" id="KW-0808">Transferase</keyword>
<keyword evidence="7 14" id="KW-0418">Kinase</keyword>
<keyword evidence="15" id="KW-1185">Reference proteome</keyword>
<dbReference type="PRINTS" id="PR00344">
    <property type="entry name" value="BCTRLSENSOR"/>
</dbReference>
<dbReference type="CDD" id="cd00075">
    <property type="entry name" value="HATPase"/>
    <property type="match status" value="1"/>
</dbReference>
<dbReference type="SUPFAM" id="SSF55874">
    <property type="entry name" value="ATPase domain of HSP90 chaperone/DNA topoisomerase II/histidine kinase"/>
    <property type="match status" value="1"/>
</dbReference>
<dbReference type="Proteomes" id="UP000184694">
    <property type="component" value="Unassembled WGS sequence"/>
</dbReference>
<dbReference type="EC" id="2.7.13.3" evidence="3"/>
<dbReference type="SMART" id="SM00387">
    <property type="entry name" value="HATPase_c"/>
    <property type="match status" value="1"/>
</dbReference>
<dbReference type="PROSITE" id="PS50109">
    <property type="entry name" value="HIS_KIN"/>
    <property type="match status" value="1"/>
</dbReference>
<comment type="catalytic activity">
    <reaction evidence="1">
        <text>ATP + protein L-histidine = ADP + protein N-phospho-L-histidine.</text>
        <dbReference type="EC" id="2.7.13.3"/>
    </reaction>
</comment>
<organism evidence="14 15">
    <name type="scientific">Halodesulfovibrio marinisediminis DSM 17456</name>
    <dbReference type="NCBI Taxonomy" id="1121457"/>
    <lineage>
        <taxon>Bacteria</taxon>
        <taxon>Pseudomonadati</taxon>
        <taxon>Thermodesulfobacteriota</taxon>
        <taxon>Desulfovibrionia</taxon>
        <taxon>Desulfovibrionales</taxon>
        <taxon>Desulfovibrionaceae</taxon>
        <taxon>Halodesulfovibrio</taxon>
    </lineage>
</organism>
<dbReference type="SMART" id="SM00304">
    <property type="entry name" value="HAMP"/>
    <property type="match status" value="1"/>
</dbReference>
<evidence type="ECO:0000313" key="14">
    <source>
        <dbReference type="EMBL" id="SIN79214.1"/>
    </source>
</evidence>
<dbReference type="FunFam" id="3.30.565.10:FF:000006">
    <property type="entry name" value="Sensor histidine kinase WalK"/>
    <property type="match status" value="1"/>
</dbReference>
<evidence type="ECO:0000259" key="13">
    <source>
        <dbReference type="PROSITE" id="PS50885"/>
    </source>
</evidence>
<dbReference type="RefSeq" id="WP_175565980.1">
    <property type="nucleotide sequence ID" value="NZ_FSRG01000003.1"/>
</dbReference>
<keyword evidence="9" id="KW-0902">Two-component regulatory system</keyword>
<dbReference type="EMBL" id="FSRG01000003">
    <property type="protein sequence ID" value="SIN79214.1"/>
    <property type="molecule type" value="Genomic_DNA"/>
</dbReference>
<dbReference type="InterPro" id="IPR003660">
    <property type="entry name" value="HAMP_dom"/>
</dbReference>
<feature type="domain" description="Histidine kinase" evidence="12">
    <location>
        <begin position="248"/>
        <end position="459"/>
    </location>
</feature>
<dbReference type="SUPFAM" id="SSF47384">
    <property type="entry name" value="Homodimeric domain of signal transducing histidine kinase"/>
    <property type="match status" value="1"/>
</dbReference>
<dbReference type="STRING" id="1121457.SAMN02745161_0784"/>
<comment type="subcellular location">
    <subcellularLocation>
        <location evidence="2">Membrane</location>
    </subcellularLocation>
</comment>
<dbReference type="GO" id="GO:0000155">
    <property type="term" value="F:phosphorelay sensor kinase activity"/>
    <property type="evidence" value="ECO:0007669"/>
    <property type="project" value="InterPro"/>
</dbReference>
<sequence>MLNKIKTSLLSFKVMTAYLVLFFFSTIALFCFSIFLLDSGISKMEQERILPKIDSYIEIGEEEGTTALVLALRSQHGYNKVNNIFIHLTDANGLTTWLTVPQQLDDFPSSNFLPPDSIVLDDWQFFDLPVQNDLEVFSHSFDDGSTLFIGRTTERQEMLVESIRAIFFFVIIGIMLFGGAGGVVLAYQVLRPVRNLTKTVKEVSKGDMASRVPVSDPKGELDELAELVNNMLQRIETLVIAMRDALDNLGHDLRTPLTRMRTKIERTLIEEGSYEAQRETLMDCAEEIERINSLITMLMDIAEAETGQMRLKLEQFAAKDLLEDIAGCYEIIAEDRNITLSYEAEDIKITADRHRMAQALGNLTDNALKYTPNNGAVTLSAVKEGNFVILSVTDTGIGIPEEERERIFDKLYRLDKSRSEKGIGLGLSLVRAVVEAHEGTVTVSDAPKRGSIFSIRLPQ</sequence>
<evidence type="ECO:0000256" key="9">
    <source>
        <dbReference type="ARBA" id="ARBA00023012"/>
    </source>
</evidence>
<keyword evidence="6 11" id="KW-0812">Transmembrane</keyword>
<evidence type="ECO:0000256" key="5">
    <source>
        <dbReference type="ARBA" id="ARBA00022679"/>
    </source>
</evidence>
<dbReference type="PROSITE" id="PS50885">
    <property type="entry name" value="HAMP"/>
    <property type="match status" value="1"/>
</dbReference>
<keyword evidence="10 11" id="KW-0472">Membrane</keyword>